<name>A0ABX7QDH1_9FLAO</name>
<dbReference type="Pfam" id="PF13557">
    <property type="entry name" value="Phenol_MetA_deg"/>
    <property type="match status" value="1"/>
</dbReference>
<dbReference type="RefSeq" id="WP_207295654.1">
    <property type="nucleotide sequence ID" value="NZ_CP071448.1"/>
</dbReference>
<keyword evidence="3" id="KW-1185">Reference proteome</keyword>
<dbReference type="Proteomes" id="UP000663440">
    <property type="component" value="Chromosome"/>
</dbReference>
<keyword evidence="1" id="KW-0732">Signal</keyword>
<evidence type="ECO:0000313" key="3">
    <source>
        <dbReference type="Proteomes" id="UP000663440"/>
    </source>
</evidence>
<dbReference type="EMBL" id="CP071448">
    <property type="protein sequence ID" value="QSW88451.1"/>
    <property type="molecule type" value="Genomic_DNA"/>
</dbReference>
<sequence length="247" mass="27719">MKNIVCLFFLLLACFCGTAQQNIQTDRPDQTENTALVPKGRFQFESGVKHEQASSDELEVELPEFLARYGLSKRVELRLQGQFMYEKADRETFGLHELHAGAKIKILSEKNGFPAVSLMGQLQIPGIEAGSFQTHHAAPEVRVLLRNTLSKKVDLGYNAGVRWDANTMQASYSYTFSPNIKLSDQLHAFVESFGDFPVSRHGHQWADGGMALRLGSDLQLDFSLGMELTKTEGYHHFFESVGVSFRI</sequence>
<feature type="signal peptide" evidence="1">
    <location>
        <begin position="1"/>
        <end position="21"/>
    </location>
</feature>
<reference evidence="2 3" key="1">
    <citation type="submission" date="2021-03" db="EMBL/GenBank/DDBJ databases">
        <title>Flavobacterium kribbensis sp. nov, an endophytic bacteria, isolated from soybean.</title>
        <authorList>
            <person name="Lee J."/>
            <person name="Seo J."/>
        </authorList>
    </citation>
    <scope>NUCLEOTIDE SEQUENCE [LARGE SCALE GENOMIC DNA]</scope>
    <source>
        <strain evidence="2 3">BB8</strain>
    </source>
</reference>
<evidence type="ECO:0000313" key="2">
    <source>
        <dbReference type="EMBL" id="QSW88451.1"/>
    </source>
</evidence>
<gene>
    <name evidence="2" type="ORF">J0383_19635</name>
</gene>
<accession>A0ABX7QDH1</accession>
<organism evidence="2 3">
    <name type="scientific">Flavobacterium endoglycinae</name>
    <dbReference type="NCBI Taxonomy" id="2816357"/>
    <lineage>
        <taxon>Bacteria</taxon>
        <taxon>Pseudomonadati</taxon>
        <taxon>Bacteroidota</taxon>
        <taxon>Flavobacteriia</taxon>
        <taxon>Flavobacteriales</taxon>
        <taxon>Flavobacteriaceae</taxon>
        <taxon>Flavobacterium</taxon>
    </lineage>
</organism>
<dbReference type="InterPro" id="IPR025737">
    <property type="entry name" value="FApF"/>
</dbReference>
<protein>
    <submittedName>
        <fullName evidence="2">Transporter</fullName>
    </submittedName>
</protein>
<proteinExistence type="predicted"/>
<feature type="chain" id="PRO_5046759136" evidence="1">
    <location>
        <begin position="22"/>
        <end position="247"/>
    </location>
</feature>
<evidence type="ECO:0000256" key="1">
    <source>
        <dbReference type="SAM" id="SignalP"/>
    </source>
</evidence>